<evidence type="ECO:0000313" key="2">
    <source>
        <dbReference type="EMBL" id="MCY1004913.1"/>
    </source>
</evidence>
<accession>A0A9X3EIT9</accession>
<dbReference type="EMBL" id="JAPNKE010000002">
    <property type="protein sequence ID" value="MCY1004913.1"/>
    <property type="molecule type" value="Genomic_DNA"/>
</dbReference>
<protein>
    <submittedName>
        <fullName evidence="2">Uncharacterized protein</fullName>
    </submittedName>
</protein>
<feature type="compositionally biased region" description="Polar residues" evidence="1">
    <location>
        <begin position="1"/>
        <end position="10"/>
    </location>
</feature>
<feature type="region of interest" description="Disordered" evidence="1">
    <location>
        <begin position="1"/>
        <end position="22"/>
    </location>
</feature>
<name>A0A9X3EIT9_9BACT</name>
<comment type="caution">
    <text evidence="2">The sequence shown here is derived from an EMBL/GenBank/DDBJ whole genome shotgun (WGS) entry which is preliminary data.</text>
</comment>
<keyword evidence="3" id="KW-1185">Reference proteome</keyword>
<gene>
    <name evidence="2" type="ORF">OV079_04875</name>
</gene>
<feature type="compositionally biased region" description="Basic and acidic residues" evidence="1">
    <location>
        <begin position="142"/>
        <end position="157"/>
    </location>
</feature>
<organism evidence="2 3">
    <name type="scientific">Nannocystis pusilla</name>
    <dbReference type="NCBI Taxonomy" id="889268"/>
    <lineage>
        <taxon>Bacteria</taxon>
        <taxon>Pseudomonadati</taxon>
        <taxon>Myxococcota</taxon>
        <taxon>Polyangia</taxon>
        <taxon>Nannocystales</taxon>
        <taxon>Nannocystaceae</taxon>
        <taxon>Nannocystis</taxon>
    </lineage>
</organism>
<dbReference type="AlphaFoldDB" id="A0A9X3EIT9"/>
<reference evidence="2" key="1">
    <citation type="submission" date="2022-11" db="EMBL/GenBank/DDBJ databases">
        <title>Minimal conservation of predation-associated metabolite biosynthetic gene clusters underscores biosynthetic potential of Myxococcota including descriptions for ten novel species: Archangium lansinium sp. nov., Myxococcus landrumus sp. nov., Nannocystis bai.</title>
        <authorList>
            <person name="Ahearne A."/>
            <person name="Stevens C."/>
            <person name="Phillips K."/>
        </authorList>
    </citation>
    <scope>NUCLEOTIDE SEQUENCE</scope>
    <source>
        <strain evidence="2">Na p29</strain>
    </source>
</reference>
<evidence type="ECO:0000256" key="1">
    <source>
        <dbReference type="SAM" id="MobiDB-lite"/>
    </source>
</evidence>
<feature type="region of interest" description="Disordered" evidence="1">
    <location>
        <begin position="136"/>
        <end position="159"/>
    </location>
</feature>
<sequence length="295" mass="30070">MREKQSNTSAIRPPGGAAELGRGLGGAVDQVVLGGAEHADLGALGDLAGAPQAAADLVDAAHGPHDLHRRVVADPRPARQADDAERELDARGLEVAILGAEVLAIEVERGLAVELEHEAVALDAGAAARGSDRLPAAARDGGVAHRAREREADDGARKHVTPAKLARVREASVVGREAADDREVGAEHRLCAPQHGGAVEAHAVGEQQEQRGLPLARLLAQRPPDGEAVAARAGGVEGVRVEVAGAHAQRGHGAADGPLVADLGEAGTADELHARREAAVETGEQAVRFVGGGGE</sequence>
<feature type="compositionally biased region" description="Low complexity" evidence="1">
    <location>
        <begin position="12"/>
        <end position="21"/>
    </location>
</feature>
<proteinExistence type="predicted"/>
<dbReference type="Proteomes" id="UP001150924">
    <property type="component" value="Unassembled WGS sequence"/>
</dbReference>
<evidence type="ECO:0000313" key="3">
    <source>
        <dbReference type="Proteomes" id="UP001150924"/>
    </source>
</evidence>